<dbReference type="InterPro" id="IPR018337">
    <property type="entry name" value="Cell_wall/Cho-bd_repeat"/>
</dbReference>
<dbReference type="Pfam" id="PF19127">
    <property type="entry name" value="Choline_bind_3"/>
    <property type="match status" value="1"/>
</dbReference>
<organism evidence="3 4">
    <name type="scientific">Candidatus Enterocloster excrementipullorum</name>
    <dbReference type="NCBI Taxonomy" id="2838559"/>
    <lineage>
        <taxon>Bacteria</taxon>
        <taxon>Bacillati</taxon>
        <taxon>Bacillota</taxon>
        <taxon>Clostridia</taxon>
        <taxon>Lachnospirales</taxon>
        <taxon>Lachnospiraceae</taxon>
        <taxon>Enterocloster</taxon>
    </lineage>
</organism>
<feature type="chain" id="PRO_5038952748" evidence="2">
    <location>
        <begin position="28"/>
        <end position="476"/>
    </location>
</feature>
<evidence type="ECO:0000256" key="1">
    <source>
        <dbReference type="ARBA" id="ARBA00022737"/>
    </source>
</evidence>
<protein>
    <submittedName>
        <fullName evidence="3">Cell wall-binding protein</fullName>
    </submittedName>
</protein>
<feature type="signal peptide" evidence="2">
    <location>
        <begin position="1"/>
        <end position="27"/>
    </location>
</feature>
<dbReference type="EMBL" id="DWWT01000013">
    <property type="protein sequence ID" value="HJC05194.1"/>
    <property type="molecule type" value="Genomic_DNA"/>
</dbReference>
<reference evidence="3" key="1">
    <citation type="journal article" date="2021" name="PeerJ">
        <title>Extensive microbial diversity within the chicken gut microbiome revealed by metagenomics and culture.</title>
        <authorList>
            <person name="Gilroy R."/>
            <person name="Ravi A."/>
            <person name="Getino M."/>
            <person name="Pursley I."/>
            <person name="Horton D.L."/>
            <person name="Alikhan N.F."/>
            <person name="Baker D."/>
            <person name="Gharbi K."/>
            <person name="Hall N."/>
            <person name="Watson M."/>
            <person name="Adriaenssens E.M."/>
            <person name="Foster-Nyarko E."/>
            <person name="Jarju S."/>
            <person name="Secka A."/>
            <person name="Antonio M."/>
            <person name="Oren A."/>
            <person name="Chaudhuri R.R."/>
            <person name="La Ragione R."/>
            <person name="Hildebrand F."/>
            <person name="Pallen M.J."/>
        </authorList>
    </citation>
    <scope>NUCLEOTIDE SEQUENCE</scope>
    <source>
        <strain evidence="3">CHK180-15479</strain>
    </source>
</reference>
<evidence type="ECO:0000313" key="4">
    <source>
        <dbReference type="Proteomes" id="UP000823910"/>
    </source>
</evidence>
<reference evidence="3" key="2">
    <citation type="submission" date="2021-04" db="EMBL/GenBank/DDBJ databases">
        <authorList>
            <person name="Gilroy R."/>
        </authorList>
    </citation>
    <scope>NUCLEOTIDE SEQUENCE</scope>
    <source>
        <strain evidence="3">CHK180-15479</strain>
    </source>
</reference>
<sequence length="476" mass="54522">MRKKMKRVWIPLTAAAFTASLSMVSLAATGWAQEGDDWCYYDSDGSKAADVFKKSGNNWFYLDSDGVLAKSQIIEQDDNYYYVNSAGAMVTNEWREVENEDSGSDEPDTWWYYLQSNGRAVKNSGSSDSVKIVTLPTTTGDAKFIFDEEGHMLTGWISEDGEMLTDEDAWQEGLYYCDPDNGGRLVVNAWKYLTAENDEDEDREGDGYWFYFQSTGKKVTDNDRKTINGRKYRFDEYGAAEFEWYADPGLASDSNSGGLYYNSEEQCWLATGWFKTYPNEDIDPEGYEEDEEYWYYADSKGELYSAEIKTINGQKYGFDPYGKMLHGLYKITFDEKGKTILEAEEIESEDDLPEQNDNVFVYYFGDSPKEGAMKTGTCTLEIDGEKYYYKFITSGSRKGAGVNEIDDDCIYIQGRRMEAEKGSKYEPFEYDGKEYLISTSGKIMKKRTNIKDADDTYYCTDKDGVITYTGDEKYEK</sequence>
<gene>
    <name evidence="3" type="ORF">H9704_03430</name>
</gene>
<evidence type="ECO:0000256" key="2">
    <source>
        <dbReference type="SAM" id="SignalP"/>
    </source>
</evidence>
<keyword evidence="1" id="KW-0677">Repeat</keyword>
<dbReference type="Proteomes" id="UP000823910">
    <property type="component" value="Unassembled WGS sequence"/>
</dbReference>
<comment type="caution">
    <text evidence="3">The sequence shown here is derived from an EMBL/GenBank/DDBJ whole genome shotgun (WGS) entry which is preliminary data.</text>
</comment>
<evidence type="ECO:0000313" key="3">
    <source>
        <dbReference type="EMBL" id="HJC05194.1"/>
    </source>
</evidence>
<keyword evidence="2" id="KW-0732">Signal</keyword>
<dbReference type="AlphaFoldDB" id="A0A9D2MZ75"/>
<proteinExistence type="predicted"/>
<accession>A0A9D2MZ75</accession>
<dbReference type="Gene3D" id="2.10.270.10">
    <property type="entry name" value="Cholin Binding"/>
    <property type="match status" value="4"/>
</dbReference>
<dbReference type="SUPFAM" id="SSF69360">
    <property type="entry name" value="Cell wall binding repeat"/>
    <property type="match status" value="2"/>
</dbReference>
<dbReference type="Gene3D" id="2.20.120.10">
    <property type="entry name" value="Multimodular pneumococcal cell wall endolysin, domain 3"/>
    <property type="match status" value="1"/>
</dbReference>
<name>A0A9D2MZ75_9FIRM</name>